<feature type="domain" description="Cyclin-like" evidence="6">
    <location>
        <begin position="513"/>
        <end position="594"/>
    </location>
</feature>
<dbReference type="SUPFAM" id="SSF47954">
    <property type="entry name" value="Cyclin-like"/>
    <property type="match status" value="2"/>
</dbReference>
<evidence type="ECO:0000256" key="4">
    <source>
        <dbReference type="RuleBase" id="RU000383"/>
    </source>
</evidence>
<accession>A0A8E5HP79</accession>
<feature type="domain" description="Cyclin C-terminal" evidence="7">
    <location>
        <begin position="509"/>
        <end position="624"/>
    </location>
</feature>
<evidence type="ECO:0000256" key="5">
    <source>
        <dbReference type="SAM" id="MobiDB-lite"/>
    </source>
</evidence>
<keyword evidence="9" id="KW-1185">Reference proteome</keyword>
<keyword evidence="3" id="KW-0131">Cell cycle</keyword>
<dbReference type="CDD" id="cd20568">
    <property type="entry name" value="CYCLIN_CLBs_yeast_rpt1"/>
    <property type="match status" value="1"/>
</dbReference>
<dbReference type="InterPro" id="IPR006671">
    <property type="entry name" value="Cyclin_N"/>
</dbReference>
<organism evidence="8 9">
    <name type="scientific">Ustilaginoidea virens</name>
    <name type="common">Rice false smut fungus</name>
    <name type="synonym">Villosiclava virens</name>
    <dbReference type="NCBI Taxonomy" id="1159556"/>
    <lineage>
        <taxon>Eukaryota</taxon>
        <taxon>Fungi</taxon>
        <taxon>Dikarya</taxon>
        <taxon>Ascomycota</taxon>
        <taxon>Pezizomycotina</taxon>
        <taxon>Sordariomycetes</taxon>
        <taxon>Hypocreomycetidae</taxon>
        <taxon>Hypocreales</taxon>
        <taxon>Clavicipitaceae</taxon>
        <taxon>Ustilaginoidea</taxon>
    </lineage>
</organism>
<feature type="region of interest" description="Disordered" evidence="5">
    <location>
        <begin position="284"/>
        <end position="312"/>
    </location>
</feature>
<dbReference type="InterPro" id="IPR039361">
    <property type="entry name" value="Cyclin"/>
</dbReference>
<keyword evidence="2 4" id="KW-0195">Cyclin</keyword>
<dbReference type="InterPro" id="IPR004367">
    <property type="entry name" value="Cyclin_C-dom"/>
</dbReference>
<evidence type="ECO:0000259" key="7">
    <source>
        <dbReference type="SMART" id="SM01332"/>
    </source>
</evidence>
<proteinExistence type="inferred from homology"/>
<evidence type="ECO:0000256" key="2">
    <source>
        <dbReference type="ARBA" id="ARBA00023127"/>
    </source>
</evidence>
<dbReference type="InterPro" id="IPR013763">
    <property type="entry name" value="Cyclin-like_dom"/>
</dbReference>
<feature type="region of interest" description="Disordered" evidence="5">
    <location>
        <begin position="88"/>
        <end position="111"/>
    </location>
</feature>
<dbReference type="FunFam" id="1.10.472.10:FF:000001">
    <property type="entry name" value="G2/mitotic-specific cyclin"/>
    <property type="match status" value="1"/>
</dbReference>
<dbReference type="Pfam" id="PF02984">
    <property type="entry name" value="Cyclin_C"/>
    <property type="match status" value="1"/>
</dbReference>
<feature type="compositionally biased region" description="Acidic residues" evidence="5">
    <location>
        <begin position="297"/>
        <end position="312"/>
    </location>
</feature>
<gene>
    <name evidence="8" type="ORF">UV8b_03104</name>
</gene>
<dbReference type="SMART" id="SM01332">
    <property type="entry name" value="Cyclin_C"/>
    <property type="match status" value="1"/>
</dbReference>
<dbReference type="AlphaFoldDB" id="A0A8E5HP79"/>
<feature type="region of interest" description="Disordered" evidence="5">
    <location>
        <begin position="175"/>
        <end position="231"/>
    </location>
</feature>
<evidence type="ECO:0000256" key="3">
    <source>
        <dbReference type="ARBA" id="ARBA00023306"/>
    </source>
</evidence>
<protein>
    <recommendedName>
        <fullName evidence="10">Cyclin N-terminal domain-containing protein</fullName>
    </recommendedName>
</protein>
<sequence>MDARPFRPRGTENALQPIHHRHKSTGNLTMAAAATVTAGFRGPAKRAAFGDVTNTKIVLGKSQDGKLAKVQTATGLVSAALINKENAPYSRGGKDSFAARPAQRPSAALSSKPGVVMISEPGRKQPAAVGVVHDVNTATSMALASAGNPAAGLARPRTANALGRETILPAASVSFDAPPLQPRHHKSQPHLKQQQRQPPLLRRTQSRQFEMVDLPADKATRSAVSTDPGRVPSRIAEEQAAYDDLSHELDQDELLHHVNHADGYAGIHPRMHHISEEAQQHIHVVPSKESQTQALSEPEEYWDEEEDDDYEDQDQAYTTAHSFRSQNLTTGGVTTILAPRVTTKVQRELEEAKLQVQQTRSLDDIEEEMWDVSMVAEYGEEIFEYMRELEIKMQPNPHYMEMQTEIQWSMRSVLMDWLVQVHNRFSLLPETLFLTVNYIDRFLSCKIVSIGKLQLVGATAILVASKYEEINCPSLDEIVYMVDGGYTTEEILKAERFMLSMLSFELGWPGPMSFLRRVSKADDYDLDTRTLAKYFLELTIMDERFVASPPSFLAAGAHCLSRLVLKKGDWSKAHVHYSGYTWTQLRPLVTMMIECCEQPRLHHAAVFEKYQEKRFKEASTIVQHALDAGFTLPHHSVPIRPLRARVEDVPDALQYPSSLLVSTEG</sequence>
<dbReference type="Pfam" id="PF00134">
    <property type="entry name" value="Cyclin_N"/>
    <property type="match status" value="1"/>
</dbReference>
<dbReference type="Proteomes" id="UP000027002">
    <property type="component" value="Chromosome 2"/>
</dbReference>
<dbReference type="KEGG" id="uvi:66063882"/>
<dbReference type="PANTHER" id="PTHR10177">
    <property type="entry name" value="CYCLINS"/>
    <property type="match status" value="1"/>
</dbReference>
<feature type="compositionally biased region" description="Low complexity" evidence="5">
    <location>
        <begin position="190"/>
        <end position="208"/>
    </location>
</feature>
<feature type="domain" description="Cyclin-like" evidence="6">
    <location>
        <begin position="416"/>
        <end position="500"/>
    </location>
</feature>
<dbReference type="SMART" id="SM00385">
    <property type="entry name" value="CYCLIN"/>
    <property type="match status" value="2"/>
</dbReference>
<dbReference type="OrthoDB" id="5590282at2759"/>
<evidence type="ECO:0000256" key="1">
    <source>
        <dbReference type="ARBA" id="ARBA00022618"/>
    </source>
</evidence>
<dbReference type="InterPro" id="IPR036915">
    <property type="entry name" value="Cyclin-like_sf"/>
</dbReference>
<dbReference type="GO" id="GO:0051301">
    <property type="term" value="P:cell division"/>
    <property type="evidence" value="ECO:0007669"/>
    <property type="project" value="UniProtKB-KW"/>
</dbReference>
<dbReference type="InterPro" id="IPR048258">
    <property type="entry name" value="Cyclins_cyclin-box"/>
</dbReference>
<dbReference type="GeneID" id="66063882"/>
<comment type="similarity">
    <text evidence="4">Belongs to the cyclin family.</text>
</comment>
<name>A0A8E5HP79_USTVR</name>
<evidence type="ECO:0000259" key="6">
    <source>
        <dbReference type="SMART" id="SM00385"/>
    </source>
</evidence>
<dbReference type="PROSITE" id="PS00292">
    <property type="entry name" value="CYCLINS"/>
    <property type="match status" value="1"/>
</dbReference>
<dbReference type="RefSeq" id="XP_042996536.1">
    <property type="nucleotide sequence ID" value="XM_043140602.1"/>
</dbReference>
<evidence type="ECO:0008006" key="10">
    <source>
        <dbReference type="Google" id="ProtNLM"/>
    </source>
</evidence>
<keyword evidence="1" id="KW-0132">Cell division</keyword>
<reference evidence="8" key="1">
    <citation type="submission" date="2020-03" db="EMBL/GenBank/DDBJ databases">
        <title>A mixture of massive structural variations and highly conserved coding sequences in Ustilaginoidea virens genome.</title>
        <authorList>
            <person name="Zhang K."/>
            <person name="Zhao Z."/>
            <person name="Zhang Z."/>
            <person name="Li Y."/>
            <person name="Hsiang T."/>
            <person name="Sun W."/>
        </authorList>
    </citation>
    <scope>NUCLEOTIDE SEQUENCE</scope>
    <source>
        <strain evidence="8">UV-8b</strain>
    </source>
</reference>
<feature type="region of interest" description="Disordered" evidence="5">
    <location>
        <begin position="1"/>
        <end position="24"/>
    </location>
</feature>
<dbReference type="CDD" id="cd20512">
    <property type="entry name" value="CYCLIN_CLBs_yeast_rpt2"/>
    <property type="match status" value="1"/>
</dbReference>
<evidence type="ECO:0000313" key="9">
    <source>
        <dbReference type="Proteomes" id="UP000027002"/>
    </source>
</evidence>
<dbReference type="Gene3D" id="1.10.472.10">
    <property type="entry name" value="Cyclin-like"/>
    <property type="match status" value="2"/>
</dbReference>
<dbReference type="EMBL" id="CP072754">
    <property type="protein sequence ID" value="QUC18863.1"/>
    <property type="molecule type" value="Genomic_DNA"/>
</dbReference>
<evidence type="ECO:0000313" key="8">
    <source>
        <dbReference type="EMBL" id="QUC18863.1"/>
    </source>
</evidence>